<dbReference type="EMBL" id="MF621235">
    <property type="protein sequence ID" value="AXY87512.1"/>
    <property type="molecule type" value="Genomic_RNA"/>
</dbReference>
<dbReference type="GO" id="GO:0045893">
    <property type="term" value="P:positive regulation of DNA-templated transcription"/>
    <property type="evidence" value="ECO:0007669"/>
    <property type="project" value="InterPro"/>
</dbReference>
<dbReference type="InterPro" id="IPR004956">
    <property type="entry name" value="Foamy_BEL"/>
</dbReference>
<dbReference type="Pfam" id="PF03274">
    <property type="entry name" value="Foamy_BEL"/>
    <property type="match status" value="1"/>
</dbReference>
<sequence length="367" mass="41496">MEPVGSGGQTNPLIQSPILPVVTPFPLSSHHPMMTVFSILTRYCSYWGNANLDPPQWIWVKKRDPMGFTYAQVQVLVLPLGQVTIKLYKDSTVVQICQSIDPFVNFSDDEDHPEWCPDFSCGPVLCFDVVYIGGIWEKSDQKCWLARKCGEHENTVPITKVNELRKMKLLNPDPYKDKGTCPLLQYGSFVKMILSPGNLKGFPLSYKAAAFHRAQAVVFRNPRVGEGNINPQGFQAALEAYGPPQGSVEERVSWMEEGIIKNHDEYYVAVGEQPPWRNTPLPLSGPYYLRKGALKLSAYSTPPDVVYFVNKMLPKDWSIVDEKGVKYTSGRRQLVGYDVSNTEMINDWNQCRCAAHRHEDSSEDELE</sequence>
<proteinExistence type="predicted"/>
<evidence type="ECO:0000313" key="1">
    <source>
        <dbReference type="EMBL" id="AXY87512.1"/>
    </source>
</evidence>
<organism evidence="1">
    <name type="scientific">Simian foamy virus</name>
    <dbReference type="NCBI Taxonomy" id="11642"/>
    <lineage>
        <taxon>Viruses</taxon>
        <taxon>Riboviria</taxon>
        <taxon>Pararnavirae</taxon>
        <taxon>Artverviricota</taxon>
        <taxon>Revtraviricetes</taxon>
        <taxon>Ortervirales</taxon>
        <taxon>Retroviridae</taxon>
        <taxon>Spumaretrovirinae</taxon>
        <taxon>Simiispumavirus</taxon>
        <taxon>Simiispumavirus pantrosch</taxon>
    </lineage>
</organism>
<dbReference type="GO" id="GO:0016032">
    <property type="term" value="P:viral process"/>
    <property type="evidence" value="ECO:0007669"/>
    <property type="project" value="InterPro"/>
</dbReference>
<accession>A0A6J3YTA7</accession>
<protein>
    <submittedName>
        <fullName evidence="1">Bet2</fullName>
    </submittedName>
</protein>
<name>A0A6J3YTA7_9RETR</name>
<reference evidence="1" key="1">
    <citation type="journal article" date="2019" name="Viruses">
        <title>Molecular Analysis of the Complete Genome of a Simian Foamy Virus Infecting Hylobates pileatus (pileated gibbon) Reveals Ancient Co-Evolution with Lesser Apes.</title>
        <authorList>
            <person name="Shankar A."/>
            <person name="Sibley S.D."/>
            <person name="Goldberg T.L."/>
            <person name="Switzer W.M."/>
        </authorList>
    </citation>
    <scope>NUCLEOTIDE SEQUENCE</scope>
    <source>
        <strain evidence="1">SAM106</strain>
    </source>
</reference>